<dbReference type="Proteomes" id="UP001629223">
    <property type="component" value="Unassembled WGS sequence"/>
</dbReference>
<accession>A0ABW8XLX0</accession>
<evidence type="ECO:0000313" key="2">
    <source>
        <dbReference type="Proteomes" id="UP001629223"/>
    </source>
</evidence>
<comment type="caution">
    <text evidence="1">The sequence shown here is derived from an EMBL/GenBank/DDBJ whole genome shotgun (WGS) entry which is preliminary data.</text>
</comment>
<protein>
    <submittedName>
        <fullName evidence="1">Uncharacterized protein</fullName>
    </submittedName>
</protein>
<keyword evidence="2" id="KW-1185">Reference proteome</keyword>
<sequence length="61" mass="6309">MPANTLSRLVSVEISIETVPTQSNAPRPYRADSGGEGVCSTAPFGTDICPTLRVAGVDSES</sequence>
<evidence type="ECO:0000313" key="1">
    <source>
        <dbReference type="EMBL" id="MFL9822853.1"/>
    </source>
</evidence>
<organism evidence="1 2">
    <name type="scientific">Tolypothrix campylonemoides VB511288_2</name>
    <dbReference type="NCBI Taxonomy" id="3232311"/>
    <lineage>
        <taxon>Bacteria</taxon>
        <taxon>Bacillati</taxon>
        <taxon>Cyanobacteriota</taxon>
        <taxon>Cyanophyceae</taxon>
        <taxon>Nostocales</taxon>
        <taxon>Tolypothrichaceae</taxon>
        <taxon>Tolypothrix</taxon>
    </lineage>
</organism>
<reference evidence="1 2" key="1">
    <citation type="submission" date="2024-07" db="EMBL/GenBank/DDBJ databases">
        <authorList>
            <person name="Tripathy S."/>
        </authorList>
    </citation>
    <scope>NUCLEOTIDE SEQUENCE [LARGE SCALE GENOMIC DNA]</scope>
    <source>
        <strain evidence="1 2">VB511288_2</strain>
    </source>
</reference>
<proteinExistence type="predicted"/>
<dbReference type="EMBL" id="JBFPMW010000021">
    <property type="protein sequence ID" value="MFL9822853.1"/>
    <property type="molecule type" value="Genomic_DNA"/>
</dbReference>
<gene>
    <name evidence="1" type="ORF">AB0756_38090</name>
</gene>
<name>A0ABW8XLX0_9CYAN</name>